<reference evidence="2 3" key="1">
    <citation type="submission" date="2020-04" db="EMBL/GenBank/DDBJ databases">
        <title>Pseudomonas crami sp. nov., a novel proteolytic bacterial species isolated from cream.</title>
        <authorList>
            <person name="Hofmann K."/>
            <person name="Woller A."/>
            <person name="Huptas C."/>
            <person name="Wenning M."/>
            <person name="Scherer S."/>
            <person name="Doll E.V."/>
        </authorList>
    </citation>
    <scope>NUCLEOTIDE SEQUENCE [LARGE SCALE GENOMIC DNA]</scope>
    <source>
        <strain evidence="2 3">WS 5106</strain>
    </source>
</reference>
<evidence type="ECO:0000256" key="1">
    <source>
        <dbReference type="SAM" id="Phobius"/>
    </source>
</evidence>
<gene>
    <name evidence="2" type="ORF">HF257_05585</name>
</gene>
<feature type="transmembrane region" description="Helical" evidence="1">
    <location>
        <begin position="12"/>
        <end position="33"/>
    </location>
</feature>
<accession>A0A7X1AKK5</accession>
<sequence length="277" mass="30727">MSWFDTNLSFLSPGWVGSLIGLIGVLGGVIAYFRSRKRTSLSFAYLGEHLLGSESSALPEGISVQYYGEDIPRLTRSVIVLWNSGENTILGTEVVDIDPLRFSVGTDGKLLSASILKASRPVNDFRIRPPSAQAPNEAVVELNYFDSTDGVVVEILHTSTSRHPDIKGTVRGLPNGLKSLGRMSRSPDIIKRIGPHRWFRSFFISLTIWIPIILGMAFMLAALFGSPETLKLIMTFNVENLSTPVMTMGCFYIVMGLIPLYLFRRKHPKNLHIDALE</sequence>
<name>A0A7X1AKK5_9PSED</name>
<comment type="caution">
    <text evidence="2">The sequence shown here is derived from an EMBL/GenBank/DDBJ whole genome shotgun (WGS) entry which is preliminary data.</text>
</comment>
<keyword evidence="1" id="KW-0812">Transmembrane</keyword>
<evidence type="ECO:0000313" key="3">
    <source>
        <dbReference type="Proteomes" id="UP000520513"/>
    </source>
</evidence>
<feature type="transmembrane region" description="Helical" evidence="1">
    <location>
        <begin position="245"/>
        <end position="263"/>
    </location>
</feature>
<protein>
    <submittedName>
        <fullName evidence="2">Uncharacterized protein</fullName>
    </submittedName>
</protein>
<evidence type="ECO:0000313" key="2">
    <source>
        <dbReference type="EMBL" id="MBC2405466.1"/>
    </source>
</evidence>
<proteinExistence type="predicted"/>
<dbReference type="AlphaFoldDB" id="A0A7X1AKK5"/>
<organism evidence="2 3">
    <name type="scientific">Pseudomonas cremoris</name>
    <dbReference type="NCBI Taxonomy" id="2724178"/>
    <lineage>
        <taxon>Bacteria</taxon>
        <taxon>Pseudomonadati</taxon>
        <taxon>Pseudomonadota</taxon>
        <taxon>Gammaproteobacteria</taxon>
        <taxon>Pseudomonadales</taxon>
        <taxon>Pseudomonadaceae</taxon>
        <taxon>Pseudomonas</taxon>
    </lineage>
</organism>
<dbReference type="EMBL" id="JAAXCY010000002">
    <property type="protein sequence ID" value="MBC2405466.1"/>
    <property type="molecule type" value="Genomic_DNA"/>
</dbReference>
<feature type="transmembrane region" description="Helical" evidence="1">
    <location>
        <begin position="202"/>
        <end position="225"/>
    </location>
</feature>
<keyword evidence="1" id="KW-0472">Membrane</keyword>
<keyword evidence="1" id="KW-1133">Transmembrane helix</keyword>
<dbReference type="Proteomes" id="UP000520513">
    <property type="component" value="Unassembled WGS sequence"/>
</dbReference>
<dbReference type="RefSeq" id="WP_185712024.1">
    <property type="nucleotide sequence ID" value="NZ_JAAXCY010000002.1"/>
</dbReference>